<sequence>LEIINSAQLCGVRVCAIVSDLGGCGTLWKQLNISTDNTVFPNPTYSDTNIWVFADMPHYLKLLRNHFLDEGLVLKDGTEIDVHILNEVLAKDTGEIRLCFKLDPSFLTLKGNDRQRVMPAKAVFSRTTAKAVEV</sequence>
<evidence type="ECO:0008006" key="2">
    <source>
        <dbReference type="Google" id="ProtNLM"/>
    </source>
</evidence>
<reference evidence="1" key="1">
    <citation type="submission" date="2015-11" db="EMBL/GenBank/DDBJ databases">
        <title>De novo transcriptome assembly of four potential Pierce s Disease insect vectors from Arizona vineyards.</title>
        <authorList>
            <person name="Tassone E.E."/>
        </authorList>
    </citation>
    <scope>NUCLEOTIDE SEQUENCE</scope>
</reference>
<dbReference type="AlphaFoldDB" id="A0A1B6G1E7"/>
<dbReference type="EMBL" id="GECZ01013558">
    <property type="protein sequence ID" value="JAS56211.1"/>
    <property type="molecule type" value="Transcribed_RNA"/>
</dbReference>
<organism evidence="1">
    <name type="scientific">Cuerna arida</name>
    <dbReference type="NCBI Taxonomy" id="1464854"/>
    <lineage>
        <taxon>Eukaryota</taxon>
        <taxon>Metazoa</taxon>
        <taxon>Ecdysozoa</taxon>
        <taxon>Arthropoda</taxon>
        <taxon>Hexapoda</taxon>
        <taxon>Insecta</taxon>
        <taxon>Pterygota</taxon>
        <taxon>Neoptera</taxon>
        <taxon>Paraneoptera</taxon>
        <taxon>Hemiptera</taxon>
        <taxon>Auchenorrhyncha</taxon>
        <taxon>Membracoidea</taxon>
        <taxon>Cicadellidae</taxon>
        <taxon>Cicadellinae</taxon>
        <taxon>Proconiini</taxon>
        <taxon>Cuerna</taxon>
    </lineage>
</organism>
<feature type="non-terminal residue" evidence="1">
    <location>
        <position position="134"/>
    </location>
</feature>
<feature type="non-terminal residue" evidence="1">
    <location>
        <position position="1"/>
    </location>
</feature>
<protein>
    <recommendedName>
        <fullName evidence="2">Transposable element P transposase</fullName>
    </recommendedName>
</protein>
<name>A0A1B6G1E7_9HEMI</name>
<gene>
    <name evidence="1" type="ORF">g.49523</name>
</gene>
<evidence type="ECO:0000313" key="1">
    <source>
        <dbReference type="EMBL" id="JAS56211.1"/>
    </source>
</evidence>
<proteinExistence type="predicted"/>
<accession>A0A1B6G1E7</accession>